<evidence type="ECO:0000256" key="5">
    <source>
        <dbReference type="ARBA" id="ARBA00022989"/>
    </source>
</evidence>
<evidence type="ECO:0000256" key="9">
    <source>
        <dbReference type="SAM" id="Phobius"/>
    </source>
</evidence>
<feature type="transmembrane region" description="Helical" evidence="9">
    <location>
        <begin position="474"/>
        <end position="492"/>
    </location>
</feature>
<dbReference type="Pfam" id="PF00083">
    <property type="entry name" value="Sugar_tr"/>
    <property type="match status" value="1"/>
</dbReference>
<dbReference type="PANTHER" id="PTHR48022:SF83">
    <property type="entry name" value="MAJOR FACILITATOR SUPERFAMILY (MFS) PROFILE DOMAIN-CONTAINING PROTEIN"/>
    <property type="match status" value="1"/>
</dbReference>
<feature type="transmembrane region" description="Helical" evidence="9">
    <location>
        <begin position="48"/>
        <end position="78"/>
    </location>
</feature>
<protein>
    <recommendedName>
        <fullName evidence="10">Major facilitator superfamily (MFS) profile domain-containing protein</fullName>
    </recommendedName>
</protein>
<evidence type="ECO:0000256" key="7">
    <source>
        <dbReference type="ARBA" id="ARBA00049119"/>
    </source>
</evidence>
<sequence>MSDRIDQGSDVEKHQDITWEQVREEANRDESWQHSLTLWQSLRIYKTAVFWSVIASCCIIMEAYDTLLLGSLFGLPAFKQHFGVNAGGKVGYQITAAWQAGLGQGANIGSLMGVFLGAFLVDKFGYKYSIIGNLIFIAPIIALVTFAPNLGALLAGEILCGIPWGVFSTLAEAYASEICPQTLRGYLTIFVNLCWVMGHFIGAGILRAANDITGQWSYRMPFAVQWVWIPLLVPVLIFAPEAPYWLVRKGKIDEAEKTVRRIAPAADQGRVREIVSSMVRTNQVEKDVMAGTTFADCFKGPNRRRTEISCIVWSTQILCGLQFANYSTYFFEQAGLETTYAFDMTIGLYAAAFIGTCLSWTLLTYFGRRQIWLTGLSCLVVGQILIGVLSIVADKGHTGARWAQAGLMIGWLFTYDMTVGPLAYAIVGETSSTRLRNKTVGLARASYNLFSICFGVLMPYMLNPTKWNWAGKTGFFWAGIGFICLVWAYFRLPELRNRSFLEADIMFARNVPARKFRTYVIEENADENVRLATSGDSAL</sequence>
<dbReference type="RefSeq" id="XP_062792014.1">
    <property type="nucleotide sequence ID" value="XM_062935963.1"/>
</dbReference>
<keyword evidence="5 9" id="KW-1133">Transmembrane helix</keyword>
<proteinExistence type="inferred from homology"/>
<dbReference type="Proteomes" id="UP001329825">
    <property type="component" value="Chromosome 5"/>
</dbReference>
<keyword evidence="3 8" id="KW-0813">Transport</keyword>
<feature type="transmembrane region" description="Helical" evidence="9">
    <location>
        <begin position="373"/>
        <end position="393"/>
    </location>
</feature>
<evidence type="ECO:0000256" key="4">
    <source>
        <dbReference type="ARBA" id="ARBA00022692"/>
    </source>
</evidence>
<feature type="transmembrane region" description="Helical" evidence="9">
    <location>
        <begin position="128"/>
        <end position="147"/>
    </location>
</feature>
<evidence type="ECO:0000256" key="1">
    <source>
        <dbReference type="ARBA" id="ARBA00004141"/>
    </source>
</evidence>
<keyword evidence="6 9" id="KW-0472">Membrane</keyword>
<feature type="domain" description="Major facilitator superfamily (MFS) profile" evidence="10">
    <location>
        <begin position="51"/>
        <end position="496"/>
    </location>
</feature>
<dbReference type="PROSITE" id="PS50850">
    <property type="entry name" value="MFS"/>
    <property type="match status" value="1"/>
</dbReference>
<dbReference type="InterPro" id="IPR005828">
    <property type="entry name" value="MFS_sugar_transport-like"/>
</dbReference>
<comment type="similarity">
    <text evidence="2 8">Belongs to the major facilitator superfamily. Sugar transporter (TC 2.A.1.1) family.</text>
</comment>
<feature type="transmembrane region" description="Helical" evidence="9">
    <location>
        <begin position="405"/>
        <end position="427"/>
    </location>
</feature>
<dbReference type="InterPro" id="IPR050360">
    <property type="entry name" value="MFS_Sugar_Transporters"/>
</dbReference>
<feature type="transmembrane region" description="Helical" evidence="9">
    <location>
        <begin position="226"/>
        <end position="247"/>
    </location>
</feature>
<feature type="transmembrane region" description="Helical" evidence="9">
    <location>
        <begin position="153"/>
        <end position="174"/>
    </location>
</feature>
<dbReference type="EMBL" id="CP141885">
    <property type="protein sequence ID" value="WRT67274.1"/>
    <property type="molecule type" value="Genomic_DNA"/>
</dbReference>
<organism evidence="11 12">
    <name type="scientific">Kwoniella shivajii</name>
    <dbReference type="NCBI Taxonomy" id="564305"/>
    <lineage>
        <taxon>Eukaryota</taxon>
        <taxon>Fungi</taxon>
        <taxon>Dikarya</taxon>
        <taxon>Basidiomycota</taxon>
        <taxon>Agaricomycotina</taxon>
        <taxon>Tremellomycetes</taxon>
        <taxon>Tremellales</taxon>
        <taxon>Cryptococcaceae</taxon>
        <taxon>Kwoniella</taxon>
    </lineage>
</organism>
<dbReference type="PANTHER" id="PTHR48022">
    <property type="entry name" value="PLASTIDIC GLUCOSE TRANSPORTER 4"/>
    <property type="match status" value="1"/>
</dbReference>
<dbReference type="InterPro" id="IPR036259">
    <property type="entry name" value="MFS_trans_sf"/>
</dbReference>
<comment type="catalytic activity">
    <reaction evidence="7">
        <text>myo-inositol(out) + H(+)(out) = myo-inositol(in) + H(+)(in)</text>
        <dbReference type="Rhea" id="RHEA:60364"/>
        <dbReference type="ChEBI" id="CHEBI:15378"/>
        <dbReference type="ChEBI" id="CHEBI:17268"/>
    </reaction>
</comment>
<feature type="transmembrane region" description="Helical" evidence="9">
    <location>
        <begin position="308"/>
        <end position="326"/>
    </location>
</feature>
<gene>
    <name evidence="11" type="ORF">IL334_004241</name>
</gene>
<feature type="transmembrane region" description="Helical" evidence="9">
    <location>
        <begin position="98"/>
        <end position="121"/>
    </location>
</feature>
<keyword evidence="4 9" id="KW-0812">Transmembrane</keyword>
<dbReference type="InterPro" id="IPR003663">
    <property type="entry name" value="Sugar/inositol_transpt"/>
</dbReference>
<dbReference type="Gene3D" id="1.20.1250.20">
    <property type="entry name" value="MFS general substrate transporter like domains"/>
    <property type="match status" value="1"/>
</dbReference>
<name>A0ABZ1D156_9TREE</name>
<evidence type="ECO:0000313" key="11">
    <source>
        <dbReference type="EMBL" id="WRT67274.1"/>
    </source>
</evidence>
<dbReference type="SUPFAM" id="SSF103473">
    <property type="entry name" value="MFS general substrate transporter"/>
    <property type="match status" value="1"/>
</dbReference>
<dbReference type="InterPro" id="IPR005829">
    <property type="entry name" value="Sugar_transporter_CS"/>
</dbReference>
<evidence type="ECO:0000256" key="8">
    <source>
        <dbReference type="RuleBase" id="RU003346"/>
    </source>
</evidence>
<evidence type="ECO:0000256" key="3">
    <source>
        <dbReference type="ARBA" id="ARBA00022448"/>
    </source>
</evidence>
<keyword evidence="12" id="KW-1185">Reference proteome</keyword>
<feature type="transmembrane region" description="Helical" evidence="9">
    <location>
        <begin position="439"/>
        <end position="462"/>
    </location>
</feature>
<accession>A0ABZ1D156</accession>
<dbReference type="InterPro" id="IPR020846">
    <property type="entry name" value="MFS_dom"/>
</dbReference>
<dbReference type="GeneID" id="87956372"/>
<evidence type="ECO:0000256" key="2">
    <source>
        <dbReference type="ARBA" id="ARBA00010992"/>
    </source>
</evidence>
<evidence type="ECO:0000313" key="12">
    <source>
        <dbReference type="Proteomes" id="UP001329825"/>
    </source>
</evidence>
<dbReference type="PROSITE" id="PS00217">
    <property type="entry name" value="SUGAR_TRANSPORT_2"/>
    <property type="match status" value="1"/>
</dbReference>
<evidence type="ECO:0000256" key="6">
    <source>
        <dbReference type="ARBA" id="ARBA00023136"/>
    </source>
</evidence>
<feature type="transmembrane region" description="Helical" evidence="9">
    <location>
        <begin position="186"/>
        <end position="206"/>
    </location>
</feature>
<evidence type="ECO:0000259" key="10">
    <source>
        <dbReference type="PROSITE" id="PS50850"/>
    </source>
</evidence>
<dbReference type="NCBIfam" id="TIGR00879">
    <property type="entry name" value="SP"/>
    <property type="match status" value="1"/>
</dbReference>
<feature type="transmembrane region" description="Helical" evidence="9">
    <location>
        <begin position="346"/>
        <end position="366"/>
    </location>
</feature>
<reference evidence="11 12" key="1">
    <citation type="submission" date="2024-01" db="EMBL/GenBank/DDBJ databases">
        <title>Comparative genomics of Cryptococcus and Kwoniella reveals pathogenesis evolution and contrasting modes of karyotype evolution via chromosome fusion or intercentromeric recombination.</title>
        <authorList>
            <person name="Coelho M.A."/>
            <person name="David-Palma M."/>
            <person name="Shea T."/>
            <person name="Bowers K."/>
            <person name="McGinley-Smith S."/>
            <person name="Mohammad A.W."/>
            <person name="Gnirke A."/>
            <person name="Yurkov A.M."/>
            <person name="Nowrousian M."/>
            <person name="Sun S."/>
            <person name="Cuomo C.A."/>
            <person name="Heitman J."/>
        </authorList>
    </citation>
    <scope>NUCLEOTIDE SEQUENCE [LARGE SCALE GENOMIC DNA]</scope>
    <source>
        <strain evidence="11">CBS 11374</strain>
    </source>
</reference>
<comment type="subcellular location">
    <subcellularLocation>
        <location evidence="1">Membrane</location>
        <topology evidence="1">Multi-pass membrane protein</topology>
    </subcellularLocation>
</comment>